<dbReference type="GO" id="GO:0000815">
    <property type="term" value="C:ESCRT III complex"/>
    <property type="evidence" value="ECO:0007669"/>
    <property type="project" value="TreeGrafter"/>
</dbReference>
<keyword evidence="3" id="KW-0813">Transport</keyword>
<dbReference type="EMBL" id="NBCO01000010">
    <property type="protein sequence ID" value="ORC89913.1"/>
    <property type="molecule type" value="Genomic_DNA"/>
</dbReference>
<dbReference type="GO" id="GO:0005771">
    <property type="term" value="C:multivesicular body"/>
    <property type="evidence" value="ECO:0007669"/>
    <property type="project" value="TreeGrafter"/>
</dbReference>
<keyword evidence="5" id="KW-0653">Protein transport</keyword>
<evidence type="ECO:0000256" key="1">
    <source>
        <dbReference type="ARBA" id="ARBA00004608"/>
    </source>
</evidence>
<evidence type="ECO:0000256" key="3">
    <source>
        <dbReference type="ARBA" id="ARBA00022448"/>
    </source>
</evidence>
<evidence type="ECO:0000313" key="9">
    <source>
        <dbReference type="Proteomes" id="UP000192257"/>
    </source>
</evidence>
<feature type="region of interest" description="Disordered" evidence="7">
    <location>
        <begin position="1"/>
        <end position="20"/>
    </location>
</feature>
<dbReference type="InterPro" id="IPR005024">
    <property type="entry name" value="Snf7_fam"/>
</dbReference>
<accession>A0A1X0NZJ9</accession>
<dbReference type="OrthoDB" id="441172at2759"/>
<sequence>MGSRESKASSQRTAPPVSEKVMITSSDRVQLELKLQRDKLAAAIRKYESSAKEERTKASEFLRSGNRRKALYCLKREQAQRSQVTTVTDMLNNVQSLLDTVEFSQIEMEVFHALKTGKDELSKLNSMLNVDDIAELMDGTAETIEEARRIDALLAQPLDGFDEDALINELMSEDPIVHPESEPGLKHVVVPAHDLPLTEKQENHVSNNRLDEAMLPA</sequence>
<keyword evidence="6" id="KW-0472">Membrane</keyword>
<dbReference type="STRING" id="67003.A0A1X0NZJ9"/>
<evidence type="ECO:0000256" key="4">
    <source>
        <dbReference type="ARBA" id="ARBA00022753"/>
    </source>
</evidence>
<protein>
    <submittedName>
        <fullName evidence="8">Charged multivesicular body protein 6</fullName>
    </submittedName>
</protein>
<evidence type="ECO:0000256" key="5">
    <source>
        <dbReference type="ARBA" id="ARBA00022927"/>
    </source>
</evidence>
<evidence type="ECO:0000256" key="7">
    <source>
        <dbReference type="SAM" id="MobiDB-lite"/>
    </source>
</evidence>
<dbReference type="AlphaFoldDB" id="A0A1X0NZJ9"/>
<keyword evidence="9" id="KW-1185">Reference proteome</keyword>
<organism evidence="8 9">
    <name type="scientific">Trypanosoma theileri</name>
    <dbReference type="NCBI Taxonomy" id="67003"/>
    <lineage>
        <taxon>Eukaryota</taxon>
        <taxon>Discoba</taxon>
        <taxon>Euglenozoa</taxon>
        <taxon>Kinetoplastea</taxon>
        <taxon>Metakinetoplastina</taxon>
        <taxon>Trypanosomatida</taxon>
        <taxon>Trypanosomatidae</taxon>
        <taxon>Trypanosoma</taxon>
    </lineage>
</organism>
<dbReference type="Proteomes" id="UP000192257">
    <property type="component" value="Unassembled WGS sequence"/>
</dbReference>
<name>A0A1X0NZJ9_9TRYP</name>
<dbReference type="GO" id="GO:0032511">
    <property type="term" value="P:late endosome to vacuole transport via multivesicular body sorting pathway"/>
    <property type="evidence" value="ECO:0007669"/>
    <property type="project" value="TreeGrafter"/>
</dbReference>
<dbReference type="GeneID" id="39984452"/>
<reference evidence="8 9" key="1">
    <citation type="submission" date="2017-03" db="EMBL/GenBank/DDBJ databases">
        <title>An alternative strategy for trypanosome survival in the mammalian bloodstream revealed through genome and transcriptome analysis of the ubiquitous bovine parasite Trypanosoma (Megatrypanum) theileri.</title>
        <authorList>
            <person name="Kelly S."/>
            <person name="Ivens A."/>
            <person name="Mott A."/>
            <person name="O'Neill E."/>
            <person name="Emms D."/>
            <person name="Macleod O."/>
            <person name="Voorheis P."/>
            <person name="Matthews J."/>
            <person name="Matthews K."/>
            <person name="Carrington M."/>
        </authorList>
    </citation>
    <scope>NUCLEOTIDE SEQUENCE [LARGE SCALE GENOMIC DNA]</scope>
    <source>
        <strain evidence="8">Edinburgh</strain>
    </source>
</reference>
<proteinExistence type="inferred from homology"/>
<dbReference type="Gene3D" id="6.10.140.1230">
    <property type="match status" value="1"/>
</dbReference>
<dbReference type="Pfam" id="PF03357">
    <property type="entry name" value="Snf7"/>
    <property type="match status" value="1"/>
</dbReference>
<dbReference type="GO" id="GO:0006900">
    <property type="term" value="P:vesicle budding from membrane"/>
    <property type="evidence" value="ECO:0007669"/>
    <property type="project" value="TreeGrafter"/>
</dbReference>
<evidence type="ECO:0000313" key="8">
    <source>
        <dbReference type="EMBL" id="ORC89913.1"/>
    </source>
</evidence>
<evidence type="ECO:0000256" key="6">
    <source>
        <dbReference type="ARBA" id="ARBA00023136"/>
    </source>
</evidence>
<dbReference type="PANTHER" id="PTHR22761:SF5">
    <property type="entry name" value="CHARGED MULTIVESICULAR BODY PROTEIN 6"/>
    <property type="match status" value="1"/>
</dbReference>
<dbReference type="PANTHER" id="PTHR22761">
    <property type="entry name" value="CHARGED MULTIVESICULAR BODY PROTEIN"/>
    <property type="match status" value="1"/>
</dbReference>
<dbReference type="VEuPathDB" id="TriTrypDB:TM35_000101810"/>
<comment type="similarity">
    <text evidence="2">Belongs to the SNF7 family.</text>
</comment>
<comment type="caution">
    <text evidence="8">The sequence shown here is derived from an EMBL/GenBank/DDBJ whole genome shotgun (WGS) entry which is preliminary data.</text>
</comment>
<keyword evidence="4" id="KW-0967">Endosome</keyword>
<dbReference type="GO" id="GO:0015031">
    <property type="term" value="P:protein transport"/>
    <property type="evidence" value="ECO:0007669"/>
    <property type="project" value="UniProtKB-KW"/>
</dbReference>
<gene>
    <name evidence="8" type="ORF">TM35_000101810</name>
</gene>
<dbReference type="RefSeq" id="XP_028883979.1">
    <property type="nucleotide sequence ID" value="XM_029024672.1"/>
</dbReference>
<evidence type="ECO:0000256" key="2">
    <source>
        <dbReference type="ARBA" id="ARBA00006190"/>
    </source>
</evidence>
<comment type="subcellular location">
    <subcellularLocation>
        <location evidence="1">Endosome membrane</location>
    </subcellularLocation>
</comment>